<comment type="subcellular location">
    <subcellularLocation>
        <location evidence="1">Cell outer membrane</location>
        <topology evidence="1">Lipid-anchor</topology>
    </subcellularLocation>
</comment>
<evidence type="ECO:0000313" key="9">
    <source>
        <dbReference type="EMBL" id="OAM16395.1"/>
    </source>
</evidence>
<dbReference type="PANTHER" id="PTHR38439">
    <property type="entry name" value="AURACYANIN-B"/>
    <property type="match status" value="1"/>
</dbReference>
<proteinExistence type="predicted"/>
<organism evidence="9 10">
    <name type="scientific">Eikenella corrodens</name>
    <dbReference type="NCBI Taxonomy" id="539"/>
    <lineage>
        <taxon>Bacteria</taxon>
        <taxon>Pseudomonadati</taxon>
        <taxon>Pseudomonadota</taxon>
        <taxon>Betaproteobacteria</taxon>
        <taxon>Neisseriales</taxon>
        <taxon>Neisseriaceae</taxon>
        <taxon>Eikenella</taxon>
    </lineage>
</organism>
<dbReference type="InterPro" id="IPR008972">
    <property type="entry name" value="Cupredoxin"/>
</dbReference>
<evidence type="ECO:0000256" key="5">
    <source>
        <dbReference type="ARBA" id="ARBA00023008"/>
    </source>
</evidence>
<dbReference type="PROSITE" id="PS51257">
    <property type="entry name" value="PROKAR_LIPOPROTEIN"/>
    <property type="match status" value="1"/>
</dbReference>
<accession>A0A1A9RD22</accession>
<feature type="domain" description="Blue (type 1) copper" evidence="8">
    <location>
        <begin position="66"/>
        <end position="187"/>
    </location>
</feature>
<reference evidence="10" key="1">
    <citation type="submission" date="2016-05" db="EMBL/GenBank/DDBJ databases">
        <title>Draft genome of Corynebacterium afermentans subsp. afermentans LCDC 88199T.</title>
        <authorList>
            <person name="Bernier A.-M."/>
            <person name="Bernard K."/>
        </authorList>
    </citation>
    <scope>NUCLEOTIDE SEQUENCE [LARGE SCALE GENOMIC DNA]</scope>
    <source>
        <strain evidence="10">NML01-0328</strain>
    </source>
</reference>
<dbReference type="GO" id="GO:0005507">
    <property type="term" value="F:copper ion binding"/>
    <property type="evidence" value="ECO:0007669"/>
    <property type="project" value="InterPro"/>
</dbReference>
<dbReference type="Pfam" id="PF00127">
    <property type="entry name" value="Copper-bind"/>
    <property type="match status" value="1"/>
</dbReference>
<keyword evidence="7" id="KW-0732">Signal</keyword>
<protein>
    <submittedName>
        <fullName evidence="9">Azurin</fullName>
    </submittedName>
</protein>
<gene>
    <name evidence="9" type="ORF">A7P85_06725</name>
</gene>
<dbReference type="NCBIfam" id="TIGR02695">
    <property type="entry name" value="azurin"/>
    <property type="match status" value="1"/>
</dbReference>
<keyword evidence="2" id="KW-0813">Transport</keyword>
<evidence type="ECO:0000256" key="3">
    <source>
        <dbReference type="ARBA" id="ARBA00022723"/>
    </source>
</evidence>
<dbReference type="InterPro" id="IPR000923">
    <property type="entry name" value="BlueCu_1"/>
</dbReference>
<sequence length="189" mass="18823">MKLYLPLIAAAALALAACGGETAPSAPASEAHHDHAASAASAASQAAPASEAAAAPAAAAEGCSKLVETGDSMQYNTAEISVPKGCTDFTVTLKHTGSMPKTAMGHNIVITAEGDVNGVNNDGVGAGPDNDYVKPGDERVIAHTKIIGGGEESSVTFPVAKLAAGTNYKFFCSFPGHAGVMNGVVKLAD</sequence>
<evidence type="ECO:0000256" key="2">
    <source>
        <dbReference type="ARBA" id="ARBA00022448"/>
    </source>
</evidence>
<dbReference type="InterPro" id="IPR014068">
    <property type="entry name" value="Azurin"/>
</dbReference>
<dbReference type="PROSITE" id="PS00196">
    <property type="entry name" value="COPPER_BLUE"/>
    <property type="match status" value="1"/>
</dbReference>
<dbReference type="RefSeq" id="WP_064104492.1">
    <property type="nucleotide sequence ID" value="NZ_LXSF01000006.1"/>
</dbReference>
<feature type="region of interest" description="Disordered" evidence="6">
    <location>
        <begin position="23"/>
        <end position="44"/>
    </location>
</feature>
<keyword evidence="4" id="KW-0249">Electron transport</keyword>
<dbReference type="InterPro" id="IPR028871">
    <property type="entry name" value="BlueCu_1_BS"/>
</dbReference>
<dbReference type="AlphaFoldDB" id="A0A1A9RD22"/>
<keyword evidence="5" id="KW-0186">Copper</keyword>
<evidence type="ECO:0000256" key="1">
    <source>
        <dbReference type="ARBA" id="ARBA00004459"/>
    </source>
</evidence>
<feature type="signal peptide" evidence="7">
    <location>
        <begin position="1"/>
        <end position="16"/>
    </location>
</feature>
<evidence type="ECO:0000256" key="6">
    <source>
        <dbReference type="SAM" id="MobiDB-lite"/>
    </source>
</evidence>
<dbReference type="GO" id="GO:0009279">
    <property type="term" value="C:cell outer membrane"/>
    <property type="evidence" value="ECO:0007669"/>
    <property type="project" value="UniProtKB-SubCell"/>
</dbReference>
<evidence type="ECO:0000313" key="10">
    <source>
        <dbReference type="Proteomes" id="UP000078003"/>
    </source>
</evidence>
<name>A0A1A9RD22_EIKCO</name>
<dbReference type="Gene3D" id="2.60.40.420">
    <property type="entry name" value="Cupredoxins - blue copper proteins"/>
    <property type="match status" value="1"/>
</dbReference>
<comment type="caution">
    <text evidence="9">The sequence shown here is derived from an EMBL/GenBank/DDBJ whole genome shotgun (WGS) entry which is preliminary data.</text>
</comment>
<feature type="chain" id="PRO_5008395673" evidence="7">
    <location>
        <begin position="17"/>
        <end position="189"/>
    </location>
</feature>
<keyword evidence="3" id="KW-0479">Metal-binding</keyword>
<dbReference type="SUPFAM" id="SSF49503">
    <property type="entry name" value="Cupredoxins"/>
    <property type="match status" value="1"/>
</dbReference>
<dbReference type="PANTHER" id="PTHR38439:SF2">
    <property type="entry name" value="OUTER MEMBRANE PROTEIN H.8"/>
    <property type="match status" value="1"/>
</dbReference>
<evidence type="ECO:0000256" key="4">
    <source>
        <dbReference type="ARBA" id="ARBA00022982"/>
    </source>
</evidence>
<dbReference type="CDD" id="cd13922">
    <property type="entry name" value="Azurin"/>
    <property type="match status" value="1"/>
</dbReference>
<dbReference type="InterPro" id="IPR050845">
    <property type="entry name" value="Cu-binding_ET"/>
</dbReference>
<evidence type="ECO:0000259" key="8">
    <source>
        <dbReference type="Pfam" id="PF00127"/>
    </source>
</evidence>
<dbReference type="Proteomes" id="UP000078003">
    <property type="component" value="Unassembled WGS sequence"/>
</dbReference>
<evidence type="ECO:0000256" key="7">
    <source>
        <dbReference type="SAM" id="SignalP"/>
    </source>
</evidence>
<dbReference type="GO" id="GO:0009055">
    <property type="term" value="F:electron transfer activity"/>
    <property type="evidence" value="ECO:0007669"/>
    <property type="project" value="InterPro"/>
</dbReference>
<dbReference type="EMBL" id="LXSF01000006">
    <property type="protein sequence ID" value="OAM16395.1"/>
    <property type="molecule type" value="Genomic_DNA"/>
</dbReference>